<name>A0A174NYT8_PARDI</name>
<gene>
    <name evidence="1" type="ORF">ERS852560_00175</name>
</gene>
<dbReference type="EMBL" id="CZBM01000001">
    <property type="protein sequence ID" value="CUP51768.1"/>
    <property type="molecule type" value="Genomic_DNA"/>
</dbReference>
<proteinExistence type="predicted"/>
<dbReference type="AlphaFoldDB" id="A0A174NYT8"/>
<reference evidence="1 2" key="1">
    <citation type="submission" date="2015-09" db="EMBL/GenBank/DDBJ databases">
        <authorList>
            <consortium name="Pathogen Informatics"/>
        </authorList>
    </citation>
    <scope>NUCLEOTIDE SEQUENCE [LARGE SCALE GENOMIC DNA]</scope>
    <source>
        <strain evidence="1 2">2789STDY5834948</strain>
    </source>
</reference>
<protein>
    <submittedName>
        <fullName evidence="1">Uncharacterized protein</fullName>
    </submittedName>
</protein>
<accession>A0A174NYT8</accession>
<organism evidence="1 2">
    <name type="scientific">Parabacteroides distasonis</name>
    <dbReference type="NCBI Taxonomy" id="823"/>
    <lineage>
        <taxon>Bacteria</taxon>
        <taxon>Pseudomonadati</taxon>
        <taxon>Bacteroidota</taxon>
        <taxon>Bacteroidia</taxon>
        <taxon>Bacteroidales</taxon>
        <taxon>Tannerellaceae</taxon>
        <taxon>Parabacteroides</taxon>
    </lineage>
</organism>
<evidence type="ECO:0000313" key="1">
    <source>
        <dbReference type="EMBL" id="CUP51768.1"/>
    </source>
</evidence>
<sequence length="89" mass="10143">MGLCTFRNDRSMSKQQPMLLISPPLFPKEHPTEQVVFGGVPCGYCHGNGWFWEMDELTHESVKVECPVCKGYKKLKAVVTINWVADENK</sequence>
<evidence type="ECO:0000313" key="2">
    <source>
        <dbReference type="Proteomes" id="UP000095332"/>
    </source>
</evidence>
<dbReference type="Proteomes" id="UP000095332">
    <property type="component" value="Unassembled WGS sequence"/>
</dbReference>